<name>A0AAD5ZC86_9POAL</name>
<dbReference type="SUPFAM" id="SSF57196">
    <property type="entry name" value="EGF/Laminin"/>
    <property type="match status" value="1"/>
</dbReference>
<dbReference type="PANTHER" id="PTHR33491">
    <property type="entry name" value="OSJNBA0016N04.9 PROTEIN"/>
    <property type="match status" value="1"/>
</dbReference>
<gene>
    <name evidence="11" type="ORF">LUZ61_019905</name>
</gene>
<comment type="subcellular location">
    <subcellularLocation>
        <location evidence="1">Membrane</location>
        <topology evidence="1">Single-pass type I membrane protein</topology>
    </subcellularLocation>
</comment>
<feature type="chain" id="PRO_5042164726" description="EGF-like domain-containing protein" evidence="9">
    <location>
        <begin position="37"/>
        <end position="376"/>
    </location>
</feature>
<feature type="domain" description="EGF-like" evidence="10">
    <location>
        <begin position="322"/>
        <end position="364"/>
    </location>
</feature>
<evidence type="ECO:0000256" key="6">
    <source>
        <dbReference type="ARBA" id="ARBA00023157"/>
    </source>
</evidence>
<sequence length="376" mass="41659">MDETKRNSLRQLVRTPYSLVALSHLLLLLSPSKTKAAKSEKISLPGCPDSCGQVAIPYPFGIGLNCSMSEDFVVFCDATNGELFFNNKNGTKPTPYTEDLSILILNISISSGQVRVNGPIFSRCYNNVTERVSRRSFSFELDGTPYVFNHDKNNFMVIGCDTVAYVDFTRIGKHSINEAGCISRCDGLEDLTNGSCSGIGCCQTSLPKGTNAIYVNFDGRYNNSRVYDFNHCGYALLTTEDDEFEFNTLYITTDELNAKTTTVLLDWTIGNTTCDVAETNLTSFVCKSENSNCSNSTDGFGYLCKCKDGYEGNPYLEKGCQDIDECANQNSCSNPAKCHNTQGGYYCSCPLGWRSTRNDFRQCELNVVPVVTVKWR</sequence>
<dbReference type="GO" id="GO:0030247">
    <property type="term" value="F:polysaccharide binding"/>
    <property type="evidence" value="ECO:0007669"/>
    <property type="project" value="InterPro"/>
</dbReference>
<dbReference type="GO" id="GO:0004674">
    <property type="term" value="F:protein serine/threonine kinase activity"/>
    <property type="evidence" value="ECO:0007669"/>
    <property type="project" value="InterPro"/>
</dbReference>
<keyword evidence="7" id="KW-0325">Glycoprotein</keyword>
<keyword evidence="2 8" id="KW-0245">EGF-like domain</keyword>
<dbReference type="Gene3D" id="2.10.25.10">
    <property type="entry name" value="Laminin"/>
    <property type="match status" value="2"/>
</dbReference>
<keyword evidence="3" id="KW-0808">Transferase</keyword>
<dbReference type="SMART" id="SM00179">
    <property type="entry name" value="EGF_CA"/>
    <property type="match status" value="1"/>
</dbReference>
<dbReference type="InterPro" id="IPR013695">
    <property type="entry name" value="WAK"/>
</dbReference>
<dbReference type="InterPro" id="IPR000152">
    <property type="entry name" value="EGF-type_Asp/Asn_hydroxyl_site"/>
</dbReference>
<dbReference type="EMBL" id="JAMRDG010000002">
    <property type="protein sequence ID" value="KAJ3690741.1"/>
    <property type="molecule type" value="Genomic_DNA"/>
</dbReference>
<evidence type="ECO:0000256" key="9">
    <source>
        <dbReference type="SAM" id="SignalP"/>
    </source>
</evidence>
<dbReference type="InterPro" id="IPR018097">
    <property type="entry name" value="EGF_Ca-bd_CS"/>
</dbReference>
<keyword evidence="12" id="KW-1185">Reference proteome</keyword>
<evidence type="ECO:0000256" key="3">
    <source>
        <dbReference type="ARBA" id="ARBA00022679"/>
    </source>
</evidence>
<dbReference type="PROSITE" id="PS01187">
    <property type="entry name" value="EGF_CA"/>
    <property type="match status" value="1"/>
</dbReference>
<organism evidence="11 12">
    <name type="scientific">Rhynchospora tenuis</name>
    <dbReference type="NCBI Taxonomy" id="198213"/>
    <lineage>
        <taxon>Eukaryota</taxon>
        <taxon>Viridiplantae</taxon>
        <taxon>Streptophyta</taxon>
        <taxon>Embryophyta</taxon>
        <taxon>Tracheophyta</taxon>
        <taxon>Spermatophyta</taxon>
        <taxon>Magnoliopsida</taxon>
        <taxon>Liliopsida</taxon>
        <taxon>Poales</taxon>
        <taxon>Cyperaceae</taxon>
        <taxon>Cyperoideae</taxon>
        <taxon>Rhynchosporeae</taxon>
        <taxon>Rhynchospora</taxon>
    </lineage>
</organism>
<evidence type="ECO:0000259" key="10">
    <source>
        <dbReference type="PROSITE" id="PS50026"/>
    </source>
</evidence>
<dbReference type="GO" id="GO:0005509">
    <property type="term" value="F:calcium ion binding"/>
    <property type="evidence" value="ECO:0007669"/>
    <property type="project" value="InterPro"/>
</dbReference>
<evidence type="ECO:0000256" key="2">
    <source>
        <dbReference type="ARBA" id="ARBA00022536"/>
    </source>
</evidence>
<evidence type="ECO:0000313" key="11">
    <source>
        <dbReference type="EMBL" id="KAJ3690741.1"/>
    </source>
</evidence>
<comment type="caution">
    <text evidence="8">Lacks conserved residue(s) required for the propagation of feature annotation.</text>
</comment>
<evidence type="ECO:0000256" key="7">
    <source>
        <dbReference type="ARBA" id="ARBA00023180"/>
    </source>
</evidence>
<dbReference type="Pfam" id="PF08488">
    <property type="entry name" value="WAK"/>
    <property type="match status" value="1"/>
</dbReference>
<evidence type="ECO:0000313" key="12">
    <source>
        <dbReference type="Proteomes" id="UP001210211"/>
    </source>
</evidence>
<dbReference type="InterPro" id="IPR000742">
    <property type="entry name" value="EGF"/>
</dbReference>
<keyword evidence="4 9" id="KW-0732">Signal</keyword>
<dbReference type="PROSITE" id="PS50026">
    <property type="entry name" value="EGF_3"/>
    <property type="match status" value="1"/>
</dbReference>
<evidence type="ECO:0000256" key="8">
    <source>
        <dbReference type="PROSITE-ProRule" id="PRU00076"/>
    </source>
</evidence>
<evidence type="ECO:0000256" key="4">
    <source>
        <dbReference type="ARBA" id="ARBA00022729"/>
    </source>
</evidence>
<proteinExistence type="predicted"/>
<protein>
    <recommendedName>
        <fullName evidence="10">EGF-like domain-containing protein</fullName>
    </recommendedName>
</protein>
<evidence type="ECO:0000256" key="5">
    <source>
        <dbReference type="ARBA" id="ARBA00022737"/>
    </source>
</evidence>
<dbReference type="InterPro" id="IPR001881">
    <property type="entry name" value="EGF-like_Ca-bd_dom"/>
</dbReference>
<dbReference type="InterPro" id="IPR025287">
    <property type="entry name" value="WAK_GUB"/>
</dbReference>
<reference evidence="11 12" key="1">
    <citation type="journal article" date="2022" name="Cell">
        <title>Repeat-based holocentromeres influence genome architecture and karyotype evolution.</title>
        <authorList>
            <person name="Hofstatter P.G."/>
            <person name="Thangavel G."/>
            <person name="Lux T."/>
            <person name="Neumann P."/>
            <person name="Vondrak T."/>
            <person name="Novak P."/>
            <person name="Zhang M."/>
            <person name="Costa L."/>
            <person name="Castellani M."/>
            <person name="Scott A."/>
            <person name="Toegelov H."/>
            <person name="Fuchs J."/>
            <person name="Mata-Sucre Y."/>
            <person name="Dias Y."/>
            <person name="Vanzela A.L.L."/>
            <person name="Huettel B."/>
            <person name="Almeida C.C.S."/>
            <person name="Simkova H."/>
            <person name="Souza G."/>
            <person name="Pedrosa-Harand A."/>
            <person name="Macas J."/>
            <person name="Mayer K.F.X."/>
            <person name="Houben A."/>
            <person name="Marques A."/>
        </authorList>
    </citation>
    <scope>NUCLEOTIDE SEQUENCE [LARGE SCALE GENOMIC DNA]</scope>
    <source>
        <strain evidence="11">RhyTen1mFocal</strain>
    </source>
</reference>
<comment type="caution">
    <text evidence="11">The sequence shown here is derived from an EMBL/GenBank/DDBJ whole genome shotgun (WGS) entry which is preliminary data.</text>
</comment>
<dbReference type="GO" id="GO:0016020">
    <property type="term" value="C:membrane"/>
    <property type="evidence" value="ECO:0007669"/>
    <property type="project" value="UniProtKB-SubCell"/>
</dbReference>
<dbReference type="PROSITE" id="PS00010">
    <property type="entry name" value="ASX_HYDROXYL"/>
    <property type="match status" value="1"/>
</dbReference>
<accession>A0AAD5ZC86</accession>
<keyword evidence="6" id="KW-1015">Disulfide bond</keyword>
<feature type="signal peptide" evidence="9">
    <location>
        <begin position="1"/>
        <end position="36"/>
    </location>
</feature>
<dbReference type="SMART" id="SM00181">
    <property type="entry name" value="EGF"/>
    <property type="match status" value="2"/>
</dbReference>
<evidence type="ECO:0000256" key="1">
    <source>
        <dbReference type="ARBA" id="ARBA00004479"/>
    </source>
</evidence>
<dbReference type="Proteomes" id="UP001210211">
    <property type="component" value="Unassembled WGS sequence"/>
</dbReference>
<keyword evidence="5" id="KW-0677">Repeat</keyword>
<dbReference type="FunFam" id="2.10.25.10:FF:000038">
    <property type="entry name" value="Fibrillin 2"/>
    <property type="match status" value="1"/>
</dbReference>
<dbReference type="CDD" id="cd00054">
    <property type="entry name" value="EGF_CA"/>
    <property type="match status" value="1"/>
</dbReference>
<dbReference type="InterPro" id="IPR049883">
    <property type="entry name" value="NOTCH1_EGF-like"/>
</dbReference>
<dbReference type="Pfam" id="PF07645">
    <property type="entry name" value="EGF_CA"/>
    <property type="match status" value="2"/>
</dbReference>
<dbReference type="FunFam" id="2.10.25.10:FF:000628">
    <property type="entry name" value="Wall-associated receptor kinase 2"/>
    <property type="match status" value="1"/>
</dbReference>
<dbReference type="Pfam" id="PF13947">
    <property type="entry name" value="GUB_WAK_bind"/>
    <property type="match status" value="1"/>
</dbReference>
<dbReference type="AlphaFoldDB" id="A0AAD5ZC86"/>